<dbReference type="AlphaFoldDB" id="A0A6A6KH51"/>
<evidence type="ECO:0000313" key="2">
    <source>
        <dbReference type="EMBL" id="KAF2286859.1"/>
    </source>
</evidence>
<proteinExistence type="predicted"/>
<dbReference type="GO" id="GO:0004523">
    <property type="term" value="F:RNA-DNA hybrid ribonuclease activity"/>
    <property type="evidence" value="ECO:0007669"/>
    <property type="project" value="InterPro"/>
</dbReference>
<evidence type="ECO:0000259" key="1">
    <source>
        <dbReference type="Pfam" id="PF13456"/>
    </source>
</evidence>
<organism evidence="2 3">
    <name type="scientific">Hevea brasiliensis</name>
    <name type="common">Para rubber tree</name>
    <name type="synonym">Siphonia brasiliensis</name>
    <dbReference type="NCBI Taxonomy" id="3981"/>
    <lineage>
        <taxon>Eukaryota</taxon>
        <taxon>Viridiplantae</taxon>
        <taxon>Streptophyta</taxon>
        <taxon>Embryophyta</taxon>
        <taxon>Tracheophyta</taxon>
        <taxon>Spermatophyta</taxon>
        <taxon>Magnoliopsida</taxon>
        <taxon>eudicotyledons</taxon>
        <taxon>Gunneridae</taxon>
        <taxon>Pentapetalae</taxon>
        <taxon>rosids</taxon>
        <taxon>fabids</taxon>
        <taxon>Malpighiales</taxon>
        <taxon>Euphorbiaceae</taxon>
        <taxon>Crotonoideae</taxon>
        <taxon>Micrandreae</taxon>
        <taxon>Hevea</taxon>
    </lineage>
</organism>
<feature type="domain" description="RNase H type-1" evidence="1">
    <location>
        <begin position="136"/>
        <end position="225"/>
    </location>
</feature>
<reference evidence="2 3" key="1">
    <citation type="journal article" date="2020" name="Mol. Plant">
        <title>The Chromosome-Based Rubber Tree Genome Provides New Insights into Spurge Genome Evolution and Rubber Biosynthesis.</title>
        <authorList>
            <person name="Liu J."/>
            <person name="Shi C."/>
            <person name="Shi C.C."/>
            <person name="Li W."/>
            <person name="Zhang Q.J."/>
            <person name="Zhang Y."/>
            <person name="Li K."/>
            <person name="Lu H.F."/>
            <person name="Shi C."/>
            <person name="Zhu S.T."/>
            <person name="Xiao Z.Y."/>
            <person name="Nan H."/>
            <person name="Yue Y."/>
            <person name="Zhu X.G."/>
            <person name="Wu Y."/>
            <person name="Hong X.N."/>
            <person name="Fan G.Y."/>
            <person name="Tong Y."/>
            <person name="Zhang D."/>
            <person name="Mao C.L."/>
            <person name="Liu Y.L."/>
            <person name="Hao S.J."/>
            <person name="Liu W.Q."/>
            <person name="Lv M.Q."/>
            <person name="Zhang H.B."/>
            <person name="Liu Y."/>
            <person name="Hu-Tang G.R."/>
            <person name="Wang J.P."/>
            <person name="Wang J.H."/>
            <person name="Sun Y.H."/>
            <person name="Ni S.B."/>
            <person name="Chen W.B."/>
            <person name="Zhang X.C."/>
            <person name="Jiao Y.N."/>
            <person name="Eichler E.E."/>
            <person name="Li G.H."/>
            <person name="Liu X."/>
            <person name="Gao L.Z."/>
        </authorList>
    </citation>
    <scope>NUCLEOTIDE SEQUENCE [LARGE SCALE GENOMIC DNA]</scope>
    <source>
        <strain evidence="3">cv. GT1</strain>
        <tissue evidence="2">Leaf</tissue>
    </source>
</reference>
<evidence type="ECO:0000313" key="3">
    <source>
        <dbReference type="Proteomes" id="UP000467840"/>
    </source>
</evidence>
<dbReference type="Pfam" id="PF13456">
    <property type="entry name" value="RVT_3"/>
    <property type="match status" value="1"/>
</dbReference>
<sequence length="230" mass="26097">MEKNFLNLWEQATHVEGYLEFSNPPNGSPFYFRACNKQLPILYELRSRGLDAAILCPTCGSIEETLIHVLRDYQFRRENARTVYIHKEFDAAFASFFTRLNIFFFILFYFRLHNSSPCQVSAVRTWDVLMPGRLKLHSALFADDAEVRGSLLCAVPGVEIAGFLSLTLKSDSLVMITHLKNNHIPNSYCGNQSLNLKLLSSKCSGFECNHSYREANAQAHSLAKPAHSLI</sequence>
<name>A0A6A6KH51_HEVBR</name>
<protein>
    <recommendedName>
        <fullName evidence="1">RNase H type-1 domain-containing protein</fullName>
    </recommendedName>
</protein>
<dbReference type="EMBL" id="JAAGAX010000017">
    <property type="protein sequence ID" value="KAF2286859.1"/>
    <property type="molecule type" value="Genomic_DNA"/>
</dbReference>
<dbReference type="Proteomes" id="UP000467840">
    <property type="component" value="Chromosome 3"/>
</dbReference>
<dbReference type="InterPro" id="IPR002156">
    <property type="entry name" value="RNaseH_domain"/>
</dbReference>
<keyword evidence="3" id="KW-1185">Reference proteome</keyword>
<accession>A0A6A6KH51</accession>
<dbReference type="GO" id="GO:0003676">
    <property type="term" value="F:nucleic acid binding"/>
    <property type="evidence" value="ECO:0007669"/>
    <property type="project" value="InterPro"/>
</dbReference>
<gene>
    <name evidence="2" type="ORF">GH714_033455</name>
</gene>
<comment type="caution">
    <text evidence="2">The sequence shown here is derived from an EMBL/GenBank/DDBJ whole genome shotgun (WGS) entry which is preliminary data.</text>
</comment>